<keyword evidence="2" id="KW-0418">Kinase</keyword>
<organism evidence="2 3">
    <name type="scientific">Gemmatirosa kalamazoonensis</name>
    <dbReference type="NCBI Taxonomy" id="861299"/>
    <lineage>
        <taxon>Bacteria</taxon>
        <taxon>Pseudomonadati</taxon>
        <taxon>Gemmatimonadota</taxon>
        <taxon>Gemmatimonadia</taxon>
        <taxon>Gemmatimonadales</taxon>
        <taxon>Gemmatimonadaceae</taxon>
        <taxon>Gemmatirosa</taxon>
    </lineage>
</organism>
<keyword evidence="3" id="KW-1185">Reference proteome</keyword>
<evidence type="ECO:0000259" key="1">
    <source>
        <dbReference type="PROSITE" id="PS50146"/>
    </source>
</evidence>
<sequence>MTSPARIPAFVNPRSGSAEQVRAALEADPRFDLRVVDPQRLAELVRAEAARGTPRVAVAGGDGTIAQGAGAAAGTPLEVAVLPGGTLNHFARDIGIPLGDFPAALDVAATGDVRPVDLAYVNDRAVLNTSSVGLYVLFVRTREQLERRLGYHLASVVAAIRVWAGLRGFVVAFRTSDGIARTYRTPLLFVGVGERALERAANGLGARMPTGAHALHVLVVRANTPSSVAALAFGALFRGVRALTHGDALDAFLVDECTVTMRRKWGNVSIDGELVRLPAPLHYRLERGAVRVVHPRDGVTT</sequence>
<evidence type="ECO:0000313" key="2">
    <source>
        <dbReference type="EMBL" id="AHG89882.1"/>
    </source>
</evidence>
<dbReference type="EMBL" id="CP007128">
    <property type="protein sequence ID" value="AHG89882.1"/>
    <property type="molecule type" value="Genomic_DNA"/>
</dbReference>
<dbReference type="Pfam" id="PF00781">
    <property type="entry name" value="DAGK_cat"/>
    <property type="match status" value="1"/>
</dbReference>
<dbReference type="InParanoid" id="W0RHI0"/>
<dbReference type="InterPro" id="IPR001206">
    <property type="entry name" value="Diacylglycerol_kinase_cat_dom"/>
</dbReference>
<gene>
    <name evidence="2" type="ORF">J421_2345</name>
</gene>
<dbReference type="SUPFAM" id="SSF111331">
    <property type="entry name" value="NAD kinase/diacylglycerol kinase-like"/>
    <property type="match status" value="1"/>
</dbReference>
<dbReference type="OrthoDB" id="142078at2"/>
<dbReference type="InterPro" id="IPR016064">
    <property type="entry name" value="NAD/diacylglycerol_kinase_sf"/>
</dbReference>
<dbReference type="eggNOG" id="COG1597">
    <property type="taxonomic scope" value="Bacteria"/>
</dbReference>
<dbReference type="STRING" id="861299.J421_2345"/>
<dbReference type="Gene3D" id="2.60.200.40">
    <property type="match status" value="1"/>
</dbReference>
<dbReference type="PROSITE" id="PS50146">
    <property type="entry name" value="DAGK"/>
    <property type="match status" value="1"/>
</dbReference>
<accession>W0RHI0</accession>
<feature type="domain" description="DAGKc" evidence="1">
    <location>
        <begin position="2"/>
        <end position="125"/>
    </location>
</feature>
<dbReference type="Gene3D" id="3.40.50.10330">
    <property type="entry name" value="Probable inorganic polyphosphate/atp-NAD kinase, domain 1"/>
    <property type="match status" value="1"/>
</dbReference>
<proteinExistence type="predicted"/>
<dbReference type="HOGENOM" id="CLU_045532_5_1_0"/>
<evidence type="ECO:0000313" key="3">
    <source>
        <dbReference type="Proteomes" id="UP000019151"/>
    </source>
</evidence>
<dbReference type="InterPro" id="IPR017438">
    <property type="entry name" value="ATP-NAD_kinase_N"/>
</dbReference>
<dbReference type="RefSeq" id="WP_025411363.1">
    <property type="nucleotide sequence ID" value="NZ_CP007128.1"/>
</dbReference>
<dbReference type="AlphaFoldDB" id="W0RHI0"/>
<name>W0RHI0_9BACT</name>
<keyword evidence="2" id="KW-0808">Transferase</keyword>
<dbReference type="GO" id="GO:0016301">
    <property type="term" value="F:kinase activity"/>
    <property type="evidence" value="ECO:0007669"/>
    <property type="project" value="UniProtKB-KW"/>
</dbReference>
<dbReference type="Proteomes" id="UP000019151">
    <property type="component" value="Chromosome"/>
</dbReference>
<dbReference type="SMART" id="SM00046">
    <property type="entry name" value="DAGKc"/>
    <property type="match status" value="1"/>
</dbReference>
<protein>
    <submittedName>
        <fullName evidence="2">Diacylglycerol kinase catalytic region</fullName>
    </submittedName>
</protein>
<reference evidence="2 3" key="1">
    <citation type="journal article" date="2014" name="Genome Announc.">
        <title>Genome Sequence and Methylome of Soil Bacterium Gemmatirosa kalamazoonensis KBS708T, a Member of the Rarely Cultivated Gemmatimonadetes Phylum.</title>
        <authorList>
            <person name="Debruyn J.M."/>
            <person name="Radosevich M."/>
            <person name="Wommack K.E."/>
            <person name="Polson S.W."/>
            <person name="Hauser L.J."/>
            <person name="Fawaz M.N."/>
            <person name="Korlach J."/>
            <person name="Tsai Y.C."/>
        </authorList>
    </citation>
    <scope>NUCLEOTIDE SEQUENCE [LARGE SCALE GENOMIC DNA]</scope>
    <source>
        <strain evidence="2 3">KBS708</strain>
    </source>
</reference>
<dbReference type="KEGG" id="gba:J421_2345"/>